<evidence type="ECO:0000256" key="9">
    <source>
        <dbReference type="ARBA" id="ARBA00023146"/>
    </source>
</evidence>
<feature type="domain" description="Aminoacyl-tRNA synthetase class Ia" evidence="12">
    <location>
        <begin position="16"/>
        <end position="574"/>
    </location>
</feature>
<gene>
    <name evidence="11 15" type="primary">valS</name>
    <name evidence="15" type="ORF">Pla163_30530</name>
</gene>
<keyword evidence="5 11" id="KW-0547">Nucleotide-binding</keyword>
<dbReference type="GO" id="GO:0005829">
    <property type="term" value="C:cytosol"/>
    <property type="evidence" value="ECO:0007669"/>
    <property type="project" value="TreeGrafter"/>
</dbReference>
<dbReference type="HAMAP" id="MF_02004">
    <property type="entry name" value="Val_tRNA_synth_type1"/>
    <property type="match status" value="1"/>
</dbReference>
<dbReference type="PANTHER" id="PTHR11946">
    <property type="entry name" value="VALYL-TRNA SYNTHETASES"/>
    <property type="match status" value="1"/>
</dbReference>
<evidence type="ECO:0000256" key="10">
    <source>
        <dbReference type="ARBA" id="ARBA00047552"/>
    </source>
</evidence>
<dbReference type="AlphaFoldDB" id="A0A518D350"/>
<dbReference type="PANTHER" id="PTHR11946:SF93">
    <property type="entry name" value="VALINE--TRNA LIGASE, CHLOROPLASTIC_MITOCHONDRIAL 2"/>
    <property type="match status" value="1"/>
</dbReference>
<dbReference type="GO" id="GO:0006438">
    <property type="term" value="P:valyl-tRNA aminoacylation"/>
    <property type="evidence" value="ECO:0007669"/>
    <property type="project" value="UniProtKB-UniRule"/>
</dbReference>
<dbReference type="OrthoDB" id="9810365at2"/>
<evidence type="ECO:0000256" key="3">
    <source>
        <dbReference type="ARBA" id="ARBA00022490"/>
    </source>
</evidence>
<accession>A0A518D350</accession>
<evidence type="ECO:0000256" key="8">
    <source>
        <dbReference type="ARBA" id="ARBA00023054"/>
    </source>
</evidence>
<dbReference type="RefSeq" id="WP_145190140.1">
    <property type="nucleotide sequence ID" value="NZ_CP036290.1"/>
</dbReference>
<dbReference type="EC" id="6.1.1.9" evidence="11"/>
<comment type="catalytic activity">
    <reaction evidence="10 11">
        <text>tRNA(Val) + L-valine + ATP = L-valyl-tRNA(Val) + AMP + diphosphate</text>
        <dbReference type="Rhea" id="RHEA:10704"/>
        <dbReference type="Rhea" id="RHEA-COMP:9672"/>
        <dbReference type="Rhea" id="RHEA-COMP:9708"/>
        <dbReference type="ChEBI" id="CHEBI:30616"/>
        <dbReference type="ChEBI" id="CHEBI:33019"/>
        <dbReference type="ChEBI" id="CHEBI:57762"/>
        <dbReference type="ChEBI" id="CHEBI:78442"/>
        <dbReference type="ChEBI" id="CHEBI:78537"/>
        <dbReference type="ChEBI" id="CHEBI:456215"/>
        <dbReference type="EC" id="6.1.1.9"/>
    </reaction>
</comment>
<dbReference type="InterPro" id="IPR002303">
    <property type="entry name" value="Valyl-tRNA_ligase"/>
</dbReference>
<keyword evidence="3 11" id="KW-0963">Cytoplasm</keyword>
<evidence type="ECO:0000256" key="2">
    <source>
        <dbReference type="ARBA" id="ARBA00011245"/>
    </source>
</evidence>
<evidence type="ECO:0000256" key="7">
    <source>
        <dbReference type="ARBA" id="ARBA00022917"/>
    </source>
</evidence>
<name>A0A518D350_9BACT</name>
<dbReference type="FunFam" id="3.90.740.10:FF:000005">
    <property type="entry name" value="Valine--tRNA ligase, mitochondrial"/>
    <property type="match status" value="1"/>
</dbReference>
<dbReference type="InterPro" id="IPR013155">
    <property type="entry name" value="M/V/L/I-tRNA-synth_anticd-bd"/>
</dbReference>
<dbReference type="SUPFAM" id="SSF50677">
    <property type="entry name" value="ValRS/IleRS/LeuRS editing domain"/>
    <property type="match status" value="1"/>
</dbReference>
<organism evidence="15 16">
    <name type="scientific">Rohdeia mirabilis</name>
    <dbReference type="NCBI Taxonomy" id="2528008"/>
    <lineage>
        <taxon>Bacteria</taxon>
        <taxon>Pseudomonadati</taxon>
        <taxon>Planctomycetota</taxon>
        <taxon>Planctomycetia</taxon>
        <taxon>Planctomycetia incertae sedis</taxon>
        <taxon>Rohdeia</taxon>
    </lineage>
</organism>
<keyword evidence="8 11" id="KW-0175">Coiled coil</keyword>
<dbReference type="InterPro" id="IPR037118">
    <property type="entry name" value="Val-tRNA_synth_C_sf"/>
</dbReference>
<evidence type="ECO:0000256" key="6">
    <source>
        <dbReference type="ARBA" id="ARBA00022840"/>
    </source>
</evidence>
<dbReference type="NCBIfam" id="NF004349">
    <property type="entry name" value="PRK05729.1"/>
    <property type="match status" value="1"/>
</dbReference>
<feature type="coiled-coil region" evidence="11">
    <location>
        <begin position="831"/>
        <end position="886"/>
    </location>
</feature>
<comment type="domain">
    <text evidence="11">ValRS has two distinct active sites: one for aminoacylation and one for editing. The misactivated threonine is translocated from the active site to the editing site.</text>
</comment>
<comment type="similarity">
    <text evidence="11">Belongs to the class-I aminoacyl-tRNA synthetase family. ValS type 1 subfamily.</text>
</comment>
<dbReference type="InterPro" id="IPR014729">
    <property type="entry name" value="Rossmann-like_a/b/a_fold"/>
</dbReference>
<evidence type="ECO:0000259" key="13">
    <source>
        <dbReference type="Pfam" id="PF08264"/>
    </source>
</evidence>
<keyword evidence="16" id="KW-1185">Reference proteome</keyword>
<evidence type="ECO:0000256" key="1">
    <source>
        <dbReference type="ARBA" id="ARBA00004496"/>
    </source>
</evidence>
<protein>
    <recommendedName>
        <fullName evidence="11">Valine--tRNA ligase</fullName>
        <ecNumber evidence="11">6.1.1.9</ecNumber>
    </recommendedName>
    <alternativeName>
        <fullName evidence="11">Valyl-tRNA synthetase</fullName>
        <shortName evidence="11">ValRS</shortName>
    </alternativeName>
</protein>
<keyword evidence="4 11" id="KW-0436">Ligase</keyword>
<dbReference type="InterPro" id="IPR033705">
    <property type="entry name" value="Anticodon_Ia_Val"/>
</dbReference>
<dbReference type="Proteomes" id="UP000319342">
    <property type="component" value="Chromosome"/>
</dbReference>
<dbReference type="PROSITE" id="PS00178">
    <property type="entry name" value="AA_TRNA_LIGASE_I"/>
    <property type="match status" value="1"/>
</dbReference>
<sequence length="890" mass="99674">MELSSRYDPHEHEAAIYQRWLDTKAFTPPAEKPEGAEPFVIMIPPPNVTGVLHMGHALNGTIQDIVIRFRRMQGRDALWVPGTDHAGIATQAVVEKKLFAEEGKTRHDLGREAFLERVFEWKEHHGNAILEQYRRLGASCDWSRTAFTMDPELSRAVRESFLRLWEKGLIYRGARIVNWDCVLQTAISDDEIENVERKGKLWHLAYPVDGTDERIVVATTRPETMLGDTGVAVHPDDERYGRLVGRKVRLPFMDRLIPIVADESVDPKYGTGAVKVTPGHDPADYERGARHNLPIITILHKDGTLNDEAGRFGGLSREKARDEVVKGMDELGLLVRIEDIKHSVPLSDRSKSVIEPLVSEQWFVKMKELAEPAIRAANEGALEFRPARWKKVYLDWLENVQDWCISRQLWWGHQIPIWYDEDGVPAGSREDLEIGSAHPTTGKPIVRQDADVLDTWASSWLWPFATLGWPDRTADLERFYPTHFLSTAREIIYLWVARMIMAGYEFMDHLPAEKRVAFGVCNVHATVLDSSGKRMSKSAGNGIDPLDVIQQYGADAMRYSLMMLTREGQDVRLSENRFEEGRRFTNKIWNAARFVLGQMGGERTDGTSASATALEDRWILSRLAETVEGVTNELDGYHFNDAASRLYRFVWNDFCDWYVELVKSRLEGDDDSARAARGTLARVLKETLALLHPFTPFQTEVLWDALHETLGETPGAMLVRTAWPTGEGLVRDADAEARLGTLQAVVGAVRSIRAMTTIGDRKPLEAFVTSPRAEDLEVLEASRERLLALAHLGSLAVGADLARPAGSAAAVAGAIQVFVTLGDDVDTAALKETLERRAKKLAGAIGGLEKKLQNKGYLANADEEVVASDRLKLEEQREELALLESNVAGL</sequence>
<dbReference type="Gene3D" id="1.10.730.10">
    <property type="entry name" value="Isoleucyl-tRNA Synthetase, Domain 1"/>
    <property type="match status" value="1"/>
</dbReference>
<keyword evidence="9 11" id="KW-0030">Aminoacyl-tRNA synthetase</keyword>
<dbReference type="InterPro" id="IPR001412">
    <property type="entry name" value="aa-tRNA-synth_I_CS"/>
</dbReference>
<dbReference type="EMBL" id="CP036290">
    <property type="protein sequence ID" value="QDU85906.1"/>
    <property type="molecule type" value="Genomic_DNA"/>
</dbReference>
<dbReference type="Pfam" id="PF10458">
    <property type="entry name" value="Val_tRNA-synt_C"/>
    <property type="match status" value="1"/>
</dbReference>
<dbReference type="Pfam" id="PF00133">
    <property type="entry name" value="tRNA-synt_1"/>
    <property type="match status" value="1"/>
</dbReference>
<comment type="subunit">
    <text evidence="2 11">Monomer.</text>
</comment>
<dbReference type="Gene3D" id="3.40.50.620">
    <property type="entry name" value="HUPs"/>
    <property type="match status" value="2"/>
</dbReference>
<evidence type="ECO:0000313" key="15">
    <source>
        <dbReference type="EMBL" id="QDU85906.1"/>
    </source>
</evidence>
<reference evidence="15 16" key="1">
    <citation type="submission" date="2019-02" db="EMBL/GenBank/DDBJ databases">
        <title>Deep-cultivation of Planctomycetes and their phenomic and genomic characterization uncovers novel biology.</title>
        <authorList>
            <person name="Wiegand S."/>
            <person name="Jogler M."/>
            <person name="Boedeker C."/>
            <person name="Pinto D."/>
            <person name="Vollmers J."/>
            <person name="Rivas-Marin E."/>
            <person name="Kohn T."/>
            <person name="Peeters S.H."/>
            <person name="Heuer A."/>
            <person name="Rast P."/>
            <person name="Oberbeckmann S."/>
            <person name="Bunk B."/>
            <person name="Jeske O."/>
            <person name="Meyerdierks A."/>
            <person name="Storesund J.E."/>
            <person name="Kallscheuer N."/>
            <person name="Luecker S."/>
            <person name="Lage O.M."/>
            <person name="Pohl T."/>
            <person name="Merkel B.J."/>
            <person name="Hornburger P."/>
            <person name="Mueller R.-W."/>
            <person name="Bruemmer F."/>
            <person name="Labrenz M."/>
            <person name="Spormann A.M."/>
            <person name="Op den Camp H."/>
            <person name="Overmann J."/>
            <person name="Amann R."/>
            <person name="Jetten M.S.M."/>
            <person name="Mascher T."/>
            <person name="Medema M.H."/>
            <person name="Devos D.P."/>
            <person name="Kaster A.-K."/>
            <person name="Ovreas L."/>
            <person name="Rohde M."/>
            <person name="Galperin M.Y."/>
            <person name="Jogler C."/>
        </authorList>
    </citation>
    <scope>NUCLEOTIDE SEQUENCE [LARGE SCALE GENOMIC DNA]</scope>
    <source>
        <strain evidence="15 16">Pla163</strain>
    </source>
</reference>
<feature type="binding site" evidence="11">
    <location>
        <position position="537"/>
    </location>
    <ligand>
        <name>ATP</name>
        <dbReference type="ChEBI" id="CHEBI:30616"/>
    </ligand>
</feature>
<dbReference type="FunFam" id="3.40.50.620:FF:000032">
    <property type="entry name" value="Valine--tRNA ligase"/>
    <property type="match status" value="1"/>
</dbReference>
<dbReference type="SUPFAM" id="SSF52374">
    <property type="entry name" value="Nucleotidylyl transferase"/>
    <property type="match status" value="1"/>
</dbReference>
<keyword evidence="6 11" id="KW-0067">ATP-binding</keyword>
<evidence type="ECO:0000256" key="4">
    <source>
        <dbReference type="ARBA" id="ARBA00022598"/>
    </source>
</evidence>
<dbReference type="InterPro" id="IPR002300">
    <property type="entry name" value="aa-tRNA-synth_Ia"/>
</dbReference>
<dbReference type="InterPro" id="IPR010978">
    <property type="entry name" value="tRNA-bd_arm"/>
</dbReference>
<dbReference type="SUPFAM" id="SSF46589">
    <property type="entry name" value="tRNA-binding arm"/>
    <property type="match status" value="1"/>
</dbReference>
<dbReference type="InterPro" id="IPR009008">
    <property type="entry name" value="Val/Leu/Ile-tRNA-synth_edit"/>
</dbReference>
<evidence type="ECO:0000256" key="5">
    <source>
        <dbReference type="ARBA" id="ARBA00022741"/>
    </source>
</evidence>
<proteinExistence type="inferred from homology"/>
<dbReference type="Gene3D" id="3.90.740.10">
    <property type="entry name" value="Valyl/Leucyl/Isoleucyl-tRNA synthetase, editing domain"/>
    <property type="match status" value="1"/>
</dbReference>
<dbReference type="GO" id="GO:0002161">
    <property type="term" value="F:aminoacyl-tRNA deacylase activity"/>
    <property type="evidence" value="ECO:0007669"/>
    <property type="project" value="InterPro"/>
</dbReference>
<dbReference type="NCBIfam" id="TIGR00422">
    <property type="entry name" value="valS"/>
    <property type="match status" value="1"/>
</dbReference>
<evidence type="ECO:0000313" key="16">
    <source>
        <dbReference type="Proteomes" id="UP000319342"/>
    </source>
</evidence>
<comment type="caution">
    <text evidence="11">Lacks conserved residue(s) required for the propagation of feature annotation.</text>
</comment>
<feature type="short sequence motif" description="'HIGH' region" evidence="11">
    <location>
        <begin position="46"/>
        <end position="56"/>
    </location>
</feature>
<comment type="subcellular location">
    <subcellularLocation>
        <location evidence="1 11">Cytoplasm</location>
    </subcellularLocation>
</comment>
<dbReference type="CDD" id="cd07962">
    <property type="entry name" value="Anticodon_Ia_Val"/>
    <property type="match status" value="1"/>
</dbReference>
<dbReference type="InterPro" id="IPR019499">
    <property type="entry name" value="Val-tRNA_synth_tRNA-bd"/>
</dbReference>
<evidence type="ECO:0000259" key="14">
    <source>
        <dbReference type="Pfam" id="PF10458"/>
    </source>
</evidence>
<feature type="domain" description="Methionyl/Valyl/Leucyl/Isoleucyl-tRNA synthetase anticodon-binding" evidence="13">
    <location>
        <begin position="616"/>
        <end position="766"/>
    </location>
</feature>
<dbReference type="GO" id="GO:0004832">
    <property type="term" value="F:valine-tRNA ligase activity"/>
    <property type="evidence" value="ECO:0007669"/>
    <property type="project" value="UniProtKB-UniRule"/>
</dbReference>
<evidence type="ECO:0000256" key="11">
    <source>
        <dbReference type="HAMAP-Rule" id="MF_02004"/>
    </source>
</evidence>
<feature type="domain" description="Valyl-tRNA synthetase tRNA-binding arm" evidence="14">
    <location>
        <begin position="826"/>
        <end position="888"/>
    </location>
</feature>
<dbReference type="PRINTS" id="PR00986">
    <property type="entry name" value="TRNASYNTHVAL"/>
</dbReference>
<keyword evidence="7 11" id="KW-0648">Protein biosynthesis</keyword>
<comment type="function">
    <text evidence="11">Catalyzes the attachment of valine to tRNA(Val). As ValRS can inadvertently accommodate and process structurally similar amino acids such as threonine, to avoid such errors, it has a 'posttransfer' editing activity that hydrolyzes mischarged Thr-tRNA(Val) in a tRNA-dependent manner.</text>
</comment>
<dbReference type="InterPro" id="IPR009080">
    <property type="entry name" value="tRNAsynth_Ia_anticodon-bd"/>
</dbReference>
<dbReference type="CDD" id="cd00817">
    <property type="entry name" value="ValRS_core"/>
    <property type="match status" value="1"/>
</dbReference>
<dbReference type="Gene3D" id="1.10.287.380">
    <property type="entry name" value="Valyl-tRNA synthetase, C-terminal domain"/>
    <property type="match status" value="1"/>
</dbReference>
<comment type="domain">
    <text evidence="11">The C-terminal coiled-coil domain is crucial for aminoacylation activity.</text>
</comment>
<evidence type="ECO:0000259" key="12">
    <source>
        <dbReference type="Pfam" id="PF00133"/>
    </source>
</evidence>
<dbReference type="SUPFAM" id="SSF47323">
    <property type="entry name" value="Anticodon-binding domain of a subclass of class I aminoacyl-tRNA synthetases"/>
    <property type="match status" value="1"/>
</dbReference>
<dbReference type="GO" id="GO:0005524">
    <property type="term" value="F:ATP binding"/>
    <property type="evidence" value="ECO:0007669"/>
    <property type="project" value="UniProtKB-UniRule"/>
</dbReference>
<dbReference type="Pfam" id="PF08264">
    <property type="entry name" value="Anticodon_1"/>
    <property type="match status" value="1"/>
</dbReference>